<dbReference type="Proteomes" id="UP000282674">
    <property type="component" value="Unassembled WGS sequence"/>
</dbReference>
<dbReference type="PANTHER" id="PTHR33164:SF99">
    <property type="entry name" value="MARR FAMILY REGULATORY PROTEIN"/>
    <property type="match status" value="1"/>
</dbReference>
<protein>
    <submittedName>
        <fullName evidence="6">MarR family transcriptional regulator</fullName>
    </submittedName>
</protein>
<dbReference type="InterPro" id="IPR036390">
    <property type="entry name" value="WH_DNA-bd_sf"/>
</dbReference>
<reference evidence="6 7" key="1">
    <citation type="submission" date="2018-10" db="EMBL/GenBank/DDBJ databases">
        <title>Isolation from soil.</title>
        <authorList>
            <person name="Hu J."/>
        </authorList>
    </citation>
    <scope>NUCLEOTIDE SEQUENCE [LARGE SCALE GENOMIC DNA]</scope>
    <source>
        <strain evidence="6 7">NEAU-Ht49</strain>
    </source>
</reference>
<feature type="domain" description="HTH marR-type" evidence="5">
    <location>
        <begin position="27"/>
        <end position="159"/>
    </location>
</feature>
<sequence>MVSDESISNETISGGLDWEPVTNNPHDPPVGMLLRLAHVHAREVFTEALRPMGLKSFQYGALAVLDRRGPCSQRRLADELSMDKSTMVRLVDDMERMGLITRTPVPSDRRTQAITLTDRGREVFAEADAVADAAHEYLLEDFTDDERRTLRDLLIRFTRYDQA</sequence>
<keyword evidence="2" id="KW-0238">DNA-binding</keyword>
<keyword evidence="3" id="KW-0804">Transcription</keyword>
<dbReference type="PRINTS" id="PR00598">
    <property type="entry name" value="HTHMARR"/>
</dbReference>
<dbReference type="PANTHER" id="PTHR33164">
    <property type="entry name" value="TRANSCRIPTIONAL REGULATOR, MARR FAMILY"/>
    <property type="match status" value="1"/>
</dbReference>
<feature type="region of interest" description="Disordered" evidence="4">
    <location>
        <begin position="1"/>
        <end position="23"/>
    </location>
</feature>
<dbReference type="InterPro" id="IPR039422">
    <property type="entry name" value="MarR/SlyA-like"/>
</dbReference>
<dbReference type="PROSITE" id="PS50995">
    <property type="entry name" value="HTH_MARR_2"/>
    <property type="match status" value="1"/>
</dbReference>
<dbReference type="Pfam" id="PF12802">
    <property type="entry name" value="MarR_2"/>
    <property type="match status" value="1"/>
</dbReference>
<dbReference type="Gene3D" id="1.10.10.10">
    <property type="entry name" value="Winged helix-like DNA-binding domain superfamily/Winged helix DNA-binding domain"/>
    <property type="match status" value="1"/>
</dbReference>
<evidence type="ECO:0000256" key="2">
    <source>
        <dbReference type="ARBA" id="ARBA00023125"/>
    </source>
</evidence>
<dbReference type="EMBL" id="RFFG01000007">
    <property type="protein sequence ID" value="RMI46772.1"/>
    <property type="molecule type" value="Genomic_DNA"/>
</dbReference>
<dbReference type="InterPro" id="IPR036388">
    <property type="entry name" value="WH-like_DNA-bd_sf"/>
</dbReference>
<dbReference type="PROSITE" id="PS01117">
    <property type="entry name" value="HTH_MARR_1"/>
    <property type="match status" value="1"/>
</dbReference>
<dbReference type="AlphaFoldDB" id="A0A3M2MB91"/>
<dbReference type="GO" id="GO:0003700">
    <property type="term" value="F:DNA-binding transcription factor activity"/>
    <property type="evidence" value="ECO:0007669"/>
    <property type="project" value="InterPro"/>
</dbReference>
<evidence type="ECO:0000313" key="6">
    <source>
        <dbReference type="EMBL" id="RMI46772.1"/>
    </source>
</evidence>
<evidence type="ECO:0000256" key="1">
    <source>
        <dbReference type="ARBA" id="ARBA00023015"/>
    </source>
</evidence>
<evidence type="ECO:0000313" key="7">
    <source>
        <dbReference type="Proteomes" id="UP000282674"/>
    </source>
</evidence>
<name>A0A3M2MB91_9ACTN</name>
<organism evidence="6 7">
    <name type="scientific">Actinomadura harenae</name>
    <dbReference type="NCBI Taxonomy" id="2483351"/>
    <lineage>
        <taxon>Bacteria</taxon>
        <taxon>Bacillati</taxon>
        <taxon>Actinomycetota</taxon>
        <taxon>Actinomycetes</taxon>
        <taxon>Streptosporangiales</taxon>
        <taxon>Thermomonosporaceae</taxon>
        <taxon>Actinomadura</taxon>
    </lineage>
</organism>
<proteinExistence type="predicted"/>
<evidence type="ECO:0000259" key="5">
    <source>
        <dbReference type="PROSITE" id="PS50995"/>
    </source>
</evidence>
<dbReference type="InterPro" id="IPR023187">
    <property type="entry name" value="Tscrpt_reg_MarR-type_CS"/>
</dbReference>
<keyword evidence="1" id="KW-0805">Transcription regulation</keyword>
<dbReference type="SUPFAM" id="SSF46785">
    <property type="entry name" value="Winged helix' DNA-binding domain"/>
    <property type="match status" value="1"/>
</dbReference>
<evidence type="ECO:0000256" key="3">
    <source>
        <dbReference type="ARBA" id="ARBA00023163"/>
    </source>
</evidence>
<comment type="caution">
    <text evidence="6">The sequence shown here is derived from an EMBL/GenBank/DDBJ whole genome shotgun (WGS) entry which is preliminary data.</text>
</comment>
<dbReference type="InterPro" id="IPR000835">
    <property type="entry name" value="HTH_MarR-typ"/>
</dbReference>
<gene>
    <name evidence="6" type="ORF">EBO15_05345</name>
</gene>
<dbReference type="SMART" id="SM00347">
    <property type="entry name" value="HTH_MARR"/>
    <property type="match status" value="1"/>
</dbReference>
<dbReference type="GO" id="GO:0003677">
    <property type="term" value="F:DNA binding"/>
    <property type="evidence" value="ECO:0007669"/>
    <property type="project" value="UniProtKB-KW"/>
</dbReference>
<dbReference type="GO" id="GO:0006950">
    <property type="term" value="P:response to stress"/>
    <property type="evidence" value="ECO:0007669"/>
    <property type="project" value="TreeGrafter"/>
</dbReference>
<evidence type="ECO:0000256" key="4">
    <source>
        <dbReference type="SAM" id="MobiDB-lite"/>
    </source>
</evidence>
<keyword evidence="7" id="KW-1185">Reference proteome</keyword>
<feature type="compositionally biased region" description="Polar residues" evidence="4">
    <location>
        <begin position="1"/>
        <end position="12"/>
    </location>
</feature>
<accession>A0A3M2MB91</accession>